<keyword evidence="2" id="KW-1185">Reference proteome</keyword>
<accession>A0ABU9B0Z0</accession>
<evidence type="ECO:0008006" key="3">
    <source>
        <dbReference type="Google" id="ProtNLM"/>
    </source>
</evidence>
<dbReference type="Proteomes" id="UP001371305">
    <property type="component" value="Unassembled WGS sequence"/>
</dbReference>
<organism evidence="1 2">
    <name type="scientific">Luteolibacter soli</name>
    <dbReference type="NCBI Taxonomy" id="3135280"/>
    <lineage>
        <taxon>Bacteria</taxon>
        <taxon>Pseudomonadati</taxon>
        <taxon>Verrucomicrobiota</taxon>
        <taxon>Verrucomicrobiia</taxon>
        <taxon>Verrucomicrobiales</taxon>
        <taxon>Verrucomicrobiaceae</taxon>
        <taxon>Luteolibacter</taxon>
    </lineage>
</organism>
<name>A0ABU9B0Z0_9BACT</name>
<protein>
    <recommendedName>
        <fullName evidence="3">Zinc resistance-associated protein</fullName>
    </recommendedName>
</protein>
<comment type="caution">
    <text evidence="1">The sequence shown here is derived from an EMBL/GenBank/DDBJ whole genome shotgun (WGS) entry which is preliminary data.</text>
</comment>
<dbReference type="EMBL" id="JBBUKT010000011">
    <property type="protein sequence ID" value="MEK7953453.1"/>
    <property type="molecule type" value="Genomic_DNA"/>
</dbReference>
<reference evidence="1 2" key="1">
    <citation type="submission" date="2024-04" db="EMBL/GenBank/DDBJ databases">
        <title>Luteolibacter sp. isolated from soil.</title>
        <authorList>
            <person name="An J."/>
        </authorList>
    </citation>
    <scope>NUCLEOTIDE SEQUENCE [LARGE SCALE GENOMIC DNA]</scope>
    <source>
        <strain evidence="1 2">Y139</strain>
    </source>
</reference>
<evidence type="ECO:0000313" key="1">
    <source>
        <dbReference type="EMBL" id="MEK7953453.1"/>
    </source>
</evidence>
<proteinExistence type="predicted"/>
<sequence length="129" mass="14613">MKPSFRDHLVILLALATVFACGFGVGQIQGKKASAPKPEVSAHWEEETLSLLKHSLDLAPQEQVSVEREIQRAATRIRLKRDETILSYHEQISELYGRLIEELDGPNAAKLKKEKQSLDEKIQKLRPQT</sequence>
<evidence type="ECO:0000313" key="2">
    <source>
        <dbReference type="Proteomes" id="UP001371305"/>
    </source>
</evidence>
<dbReference type="PROSITE" id="PS51257">
    <property type="entry name" value="PROKAR_LIPOPROTEIN"/>
    <property type="match status" value="1"/>
</dbReference>
<gene>
    <name evidence="1" type="ORF">WKV53_23265</name>
</gene>
<dbReference type="RefSeq" id="WP_341407217.1">
    <property type="nucleotide sequence ID" value="NZ_JBBUKT010000011.1"/>
</dbReference>